<gene>
    <name evidence="2" type="ORF">CALCODRAFT_24602</name>
</gene>
<dbReference type="PANTHER" id="PTHR14614:SF162">
    <property type="entry name" value="EXPRESSED PROTEIN"/>
    <property type="match status" value="1"/>
</dbReference>
<feature type="region of interest" description="Disordered" evidence="1">
    <location>
        <begin position="1"/>
        <end position="22"/>
    </location>
</feature>
<dbReference type="Proteomes" id="UP000076842">
    <property type="component" value="Unassembled WGS sequence"/>
</dbReference>
<dbReference type="GO" id="GO:0008757">
    <property type="term" value="F:S-adenosylmethionine-dependent methyltransferase activity"/>
    <property type="evidence" value="ECO:0007669"/>
    <property type="project" value="UniProtKB-ARBA"/>
</dbReference>
<keyword evidence="3" id="KW-1185">Reference proteome</keyword>
<evidence type="ECO:0000313" key="3">
    <source>
        <dbReference type="Proteomes" id="UP000076842"/>
    </source>
</evidence>
<dbReference type="PANTHER" id="PTHR14614">
    <property type="entry name" value="HEPATOCELLULAR CARCINOMA-ASSOCIATED ANTIGEN"/>
    <property type="match status" value="1"/>
</dbReference>
<accession>A0A165J210</accession>
<protein>
    <recommendedName>
        <fullName evidence="4">Methyltransferase-domain-containing protein</fullName>
    </recommendedName>
</protein>
<dbReference type="AlphaFoldDB" id="A0A165J210"/>
<name>A0A165J210_9BASI</name>
<dbReference type="GO" id="GO:0005634">
    <property type="term" value="C:nucleus"/>
    <property type="evidence" value="ECO:0007669"/>
    <property type="project" value="TreeGrafter"/>
</dbReference>
<dbReference type="InterPro" id="IPR019410">
    <property type="entry name" value="Methyltransf_16"/>
</dbReference>
<proteinExistence type="predicted"/>
<evidence type="ECO:0008006" key="4">
    <source>
        <dbReference type="Google" id="ProtNLM"/>
    </source>
</evidence>
<dbReference type="GO" id="GO:0005737">
    <property type="term" value="C:cytoplasm"/>
    <property type="evidence" value="ECO:0007669"/>
    <property type="project" value="TreeGrafter"/>
</dbReference>
<dbReference type="STRING" id="1353952.A0A165J210"/>
<dbReference type="SUPFAM" id="SSF53335">
    <property type="entry name" value="S-adenosyl-L-methionine-dependent methyltransferases"/>
    <property type="match status" value="1"/>
</dbReference>
<dbReference type="Gene3D" id="3.40.50.150">
    <property type="entry name" value="Vaccinia Virus protein VP39"/>
    <property type="match status" value="1"/>
</dbReference>
<reference evidence="2 3" key="1">
    <citation type="journal article" date="2016" name="Mol. Biol. Evol.">
        <title>Comparative Genomics of Early-Diverging Mushroom-Forming Fungi Provides Insights into the Origins of Lignocellulose Decay Capabilities.</title>
        <authorList>
            <person name="Nagy L.G."/>
            <person name="Riley R."/>
            <person name="Tritt A."/>
            <person name="Adam C."/>
            <person name="Daum C."/>
            <person name="Floudas D."/>
            <person name="Sun H."/>
            <person name="Yadav J.S."/>
            <person name="Pangilinan J."/>
            <person name="Larsson K.H."/>
            <person name="Matsuura K."/>
            <person name="Barry K."/>
            <person name="Labutti K."/>
            <person name="Kuo R."/>
            <person name="Ohm R.A."/>
            <person name="Bhattacharya S.S."/>
            <person name="Shirouzu T."/>
            <person name="Yoshinaga Y."/>
            <person name="Martin F.M."/>
            <person name="Grigoriev I.V."/>
            <person name="Hibbett D.S."/>
        </authorList>
    </citation>
    <scope>NUCLEOTIDE SEQUENCE [LARGE SCALE GENOMIC DNA]</scope>
    <source>
        <strain evidence="2 3">HHB12733</strain>
    </source>
</reference>
<dbReference type="InterPro" id="IPR029063">
    <property type="entry name" value="SAM-dependent_MTases_sf"/>
</dbReference>
<dbReference type="InParanoid" id="A0A165J210"/>
<dbReference type="EMBL" id="KV423924">
    <property type="protein sequence ID" value="KZT61267.1"/>
    <property type="molecule type" value="Genomic_DNA"/>
</dbReference>
<organism evidence="2 3">
    <name type="scientific">Calocera cornea HHB12733</name>
    <dbReference type="NCBI Taxonomy" id="1353952"/>
    <lineage>
        <taxon>Eukaryota</taxon>
        <taxon>Fungi</taxon>
        <taxon>Dikarya</taxon>
        <taxon>Basidiomycota</taxon>
        <taxon>Agaricomycotina</taxon>
        <taxon>Dacrymycetes</taxon>
        <taxon>Dacrymycetales</taxon>
        <taxon>Dacrymycetaceae</taxon>
        <taxon>Calocera</taxon>
    </lineage>
</organism>
<evidence type="ECO:0000256" key="1">
    <source>
        <dbReference type="SAM" id="MobiDB-lite"/>
    </source>
</evidence>
<dbReference type="Pfam" id="PF10294">
    <property type="entry name" value="Methyltransf_16"/>
    <property type="match status" value="1"/>
</dbReference>
<dbReference type="CDD" id="cd02440">
    <property type="entry name" value="AdoMet_MTases"/>
    <property type="match status" value="1"/>
</dbReference>
<sequence length="412" mass="44824">MSAHVAGCVPRPRKPRPHSARGIGVLPPPSAAFRIVMYYYLSFLRPPPVSSLPTSTITITPQITNDLRTEFFEETVDILYSWTFVGQPIHHTGPVKLTTWKGASSAYKAVFINLPPSAKAGQAWSISLFCSPHTSASIPLGRPHPQPYGSSSLPIVVLSPKGALDDAAKQDEIERTLILPVIAAGGGTSPSRTLVLRERTSYDLDKKIWDSGLALAGWLCKTIAGNAPSEGGRLLLSTLNESGPCRVIELGAGTGLVSLALSALVPTLRHVSVTITDLASAIPLVEYNIQLNSRLLDGIRVTATTLDWEEELPERIISTGPFHLILMSDVTYNTASFPALLKTLRALQLLSQQEDGNTLALLAYKERDPAERDLWVMMEEMGIGFNRLDEIPGHGGYPVEIWMTYLARRSTP</sequence>
<dbReference type="OrthoDB" id="3358565at2759"/>
<evidence type="ECO:0000313" key="2">
    <source>
        <dbReference type="EMBL" id="KZT61267.1"/>
    </source>
</evidence>